<protein>
    <submittedName>
        <fullName evidence="2">Uncharacterized protein</fullName>
    </submittedName>
</protein>
<dbReference type="EMBL" id="BAAAPF010000550">
    <property type="protein sequence ID" value="GAA1514548.1"/>
    <property type="molecule type" value="Genomic_DNA"/>
</dbReference>
<evidence type="ECO:0000313" key="2">
    <source>
        <dbReference type="EMBL" id="GAA1514548.1"/>
    </source>
</evidence>
<keyword evidence="1" id="KW-0472">Membrane</keyword>
<dbReference type="RefSeq" id="WP_344296049.1">
    <property type="nucleotide sequence ID" value="NZ_BAAAPF010000550.1"/>
</dbReference>
<proteinExistence type="predicted"/>
<keyword evidence="1" id="KW-1133">Transmembrane helix</keyword>
<keyword evidence="1" id="KW-0812">Transmembrane</keyword>
<accession>A0ABN2AAS0</accession>
<evidence type="ECO:0000256" key="1">
    <source>
        <dbReference type="SAM" id="Phobius"/>
    </source>
</evidence>
<keyword evidence="3" id="KW-1185">Reference proteome</keyword>
<feature type="transmembrane region" description="Helical" evidence="1">
    <location>
        <begin position="74"/>
        <end position="95"/>
    </location>
</feature>
<evidence type="ECO:0000313" key="3">
    <source>
        <dbReference type="Proteomes" id="UP001500443"/>
    </source>
</evidence>
<comment type="caution">
    <text evidence="2">The sequence shown here is derived from an EMBL/GenBank/DDBJ whole genome shotgun (WGS) entry which is preliminary data.</text>
</comment>
<sequence length="96" mass="10538">MIRRESYCGGRLVKEVEQVPDGRTPSGLAGPRADGPALWLLDGERVEPAEAEAFWVVWTSGRDRHPLGGTARSWPARLVAGALVLWVVTLVLTQFE</sequence>
<reference evidence="2 3" key="1">
    <citation type="journal article" date="2019" name="Int. J. Syst. Evol. Microbiol.">
        <title>The Global Catalogue of Microorganisms (GCM) 10K type strain sequencing project: providing services to taxonomists for standard genome sequencing and annotation.</title>
        <authorList>
            <consortium name="The Broad Institute Genomics Platform"/>
            <consortium name="The Broad Institute Genome Sequencing Center for Infectious Disease"/>
            <person name="Wu L."/>
            <person name="Ma J."/>
        </authorList>
    </citation>
    <scope>NUCLEOTIDE SEQUENCE [LARGE SCALE GENOMIC DNA]</scope>
    <source>
        <strain evidence="2 3">JCM 15481</strain>
    </source>
</reference>
<name>A0ABN2AAS0_9ACTN</name>
<gene>
    <name evidence="2" type="ORF">GCM10009802_66860</name>
</gene>
<dbReference type="Proteomes" id="UP001500443">
    <property type="component" value="Unassembled WGS sequence"/>
</dbReference>
<organism evidence="2 3">
    <name type="scientific">Streptomyces synnematoformans</name>
    <dbReference type="NCBI Taxonomy" id="415721"/>
    <lineage>
        <taxon>Bacteria</taxon>
        <taxon>Bacillati</taxon>
        <taxon>Actinomycetota</taxon>
        <taxon>Actinomycetes</taxon>
        <taxon>Kitasatosporales</taxon>
        <taxon>Streptomycetaceae</taxon>
        <taxon>Streptomyces</taxon>
    </lineage>
</organism>